<gene>
    <name evidence="1" type="ORF">ANN_04474</name>
</gene>
<organism evidence="1 2">
    <name type="scientific">Periplaneta americana</name>
    <name type="common">American cockroach</name>
    <name type="synonym">Blatta americana</name>
    <dbReference type="NCBI Taxonomy" id="6978"/>
    <lineage>
        <taxon>Eukaryota</taxon>
        <taxon>Metazoa</taxon>
        <taxon>Ecdysozoa</taxon>
        <taxon>Arthropoda</taxon>
        <taxon>Hexapoda</taxon>
        <taxon>Insecta</taxon>
        <taxon>Pterygota</taxon>
        <taxon>Neoptera</taxon>
        <taxon>Polyneoptera</taxon>
        <taxon>Dictyoptera</taxon>
        <taxon>Blattodea</taxon>
        <taxon>Blattoidea</taxon>
        <taxon>Blattidae</taxon>
        <taxon>Blattinae</taxon>
        <taxon>Periplaneta</taxon>
    </lineage>
</organism>
<dbReference type="EMBL" id="JAJSOF020000013">
    <property type="protein sequence ID" value="KAJ4442881.1"/>
    <property type="molecule type" value="Genomic_DNA"/>
</dbReference>
<comment type="caution">
    <text evidence="1">The sequence shown here is derived from an EMBL/GenBank/DDBJ whole genome shotgun (WGS) entry which is preliminary data.</text>
</comment>
<dbReference type="Proteomes" id="UP001148838">
    <property type="component" value="Unassembled WGS sequence"/>
</dbReference>
<name>A0ABQ8T9V7_PERAM</name>
<sequence>MLYKESLNCDMDFHKLTLPLAKCDHQPFPALKQRQLFKVCTPVTAQKKRDILDLLPFIPPVHHEFFTSLKTTPDADELGTLECVVGDLDESVELTESSQPQN</sequence>
<evidence type="ECO:0000313" key="2">
    <source>
        <dbReference type="Proteomes" id="UP001148838"/>
    </source>
</evidence>
<protein>
    <submittedName>
        <fullName evidence="1">Uncharacterized protein</fullName>
    </submittedName>
</protein>
<evidence type="ECO:0000313" key="1">
    <source>
        <dbReference type="EMBL" id="KAJ4442881.1"/>
    </source>
</evidence>
<keyword evidence="2" id="KW-1185">Reference proteome</keyword>
<proteinExistence type="predicted"/>
<accession>A0ABQ8T9V7</accession>
<reference evidence="1 2" key="1">
    <citation type="journal article" date="2022" name="Allergy">
        <title>Genome assembly and annotation of Periplaneta americana reveal a comprehensive cockroach allergen profile.</title>
        <authorList>
            <person name="Wang L."/>
            <person name="Xiong Q."/>
            <person name="Saelim N."/>
            <person name="Wang L."/>
            <person name="Nong W."/>
            <person name="Wan A.T."/>
            <person name="Shi M."/>
            <person name="Liu X."/>
            <person name="Cao Q."/>
            <person name="Hui J.H.L."/>
            <person name="Sookrung N."/>
            <person name="Leung T.F."/>
            <person name="Tungtrongchitr A."/>
            <person name="Tsui S.K.W."/>
        </authorList>
    </citation>
    <scope>NUCLEOTIDE SEQUENCE [LARGE SCALE GENOMIC DNA]</scope>
    <source>
        <strain evidence="1">PWHHKU_190912</strain>
    </source>
</reference>